<feature type="region of interest" description="Disordered" evidence="1">
    <location>
        <begin position="1"/>
        <end position="34"/>
    </location>
</feature>
<reference evidence="2" key="1">
    <citation type="journal article" date="2019" name="Sci. Rep.">
        <title>Draft genome of Tanacetum cinerariifolium, the natural source of mosquito coil.</title>
        <authorList>
            <person name="Yamashiro T."/>
            <person name="Shiraishi A."/>
            <person name="Satake H."/>
            <person name="Nakayama K."/>
        </authorList>
    </citation>
    <scope>NUCLEOTIDE SEQUENCE</scope>
</reference>
<dbReference type="AlphaFoldDB" id="A0A6L2KL20"/>
<proteinExistence type="predicted"/>
<sequence length="145" mass="16246">MTKVNDFIAMNSEAQESSTKRTTEHLESDISKKQKVDENVKPVIDDSKELKKCIEIVPDDGDEFWSTAMAKTINGEVQIYARVDGKEIVITESSVRRDLQLADEEGMNCLPNSTIFEQLALMGVQVPRLLHGMSLVVLWHVPLSA</sequence>
<protein>
    <submittedName>
        <fullName evidence="2">Uncharacterized protein</fullName>
    </submittedName>
</protein>
<accession>A0A6L2KL20</accession>
<feature type="compositionally biased region" description="Basic and acidic residues" evidence="1">
    <location>
        <begin position="18"/>
        <end position="34"/>
    </location>
</feature>
<organism evidence="2">
    <name type="scientific">Tanacetum cinerariifolium</name>
    <name type="common">Dalmatian daisy</name>
    <name type="synonym">Chrysanthemum cinerariifolium</name>
    <dbReference type="NCBI Taxonomy" id="118510"/>
    <lineage>
        <taxon>Eukaryota</taxon>
        <taxon>Viridiplantae</taxon>
        <taxon>Streptophyta</taxon>
        <taxon>Embryophyta</taxon>
        <taxon>Tracheophyta</taxon>
        <taxon>Spermatophyta</taxon>
        <taxon>Magnoliopsida</taxon>
        <taxon>eudicotyledons</taxon>
        <taxon>Gunneridae</taxon>
        <taxon>Pentapetalae</taxon>
        <taxon>asterids</taxon>
        <taxon>campanulids</taxon>
        <taxon>Asterales</taxon>
        <taxon>Asteraceae</taxon>
        <taxon>Asteroideae</taxon>
        <taxon>Anthemideae</taxon>
        <taxon>Anthemidinae</taxon>
        <taxon>Tanacetum</taxon>
    </lineage>
</organism>
<gene>
    <name evidence="2" type="ORF">Tci_020753</name>
</gene>
<evidence type="ECO:0000256" key="1">
    <source>
        <dbReference type="SAM" id="MobiDB-lite"/>
    </source>
</evidence>
<name>A0A6L2KL20_TANCI</name>
<comment type="caution">
    <text evidence="2">The sequence shown here is derived from an EMBL/GenBank/DDBJ whole genome shotgun (WGS) entry which is preliminary data.</text>
</comment>
<evidence type="ECO:0000313" key="2">
    <source>
        <dbReference type="EMBL" id="GEU48775.1"/>
    </source>
</evidence>
<dbReference type="EMBL" id="BKCJ010002470">
    <property type="protein sequence ID" value="GEU48775.1"/>
    <property type="molecule type" value="Genomic_DNA"/>
</dbReference>